<keyword evidence="2" id="KW-1185">Reference proteome</keyword>
<dbReference type="InterPro" id="IPR021308">
    <property type="entry name" value="GfcB"/>
</dbReference>
<reference evidence="1" key="1">
    <citation type="journal article" date="2012" name="J. Bacteriol.">
        <title>Genome Sequence of n-Alkane-Degrading Hydrocarboniphaga effusa Strain AP103T (ATCC BAA-332T).</title>
        <authorList>
            <person name="Chang H.K."/>
            <person name="Zylstra G.J."/>
            <person name="Chae J.C."/>
        </authorList>
    </citation>
    <scope>NUCLEOTIDE SEQUENCE [LARGE SCALE GENOMIC DNA]</scope>
    <source>
        <strain evidence="1">AP103</strain>
    </source>
</reference>
<dbReference type="Proteomes" id="UP000003704">
    <property type="component" value="Unassembled WGS sequence"/>
</dbReference>
<dbReference type="SUPFAM" id="SSF159270">
    <property type="entry name" value="YmcC-like"/>
    <property type="match status" value="1"/>
</dbReference>
<evidence type="ECO:0008006" key="3">
    <source>
        <dbReference type="Google" id="ProtNLM"/>
    </source>
</evidence>
<gene>
    <name evidence="1" type="ORF">WQQ_46410</name>
</gene>
<dbReference type="Gene3D" id="2.40.360.10">
    <property type="entry name" value="YmcC-like"/>
    <property type="match status" value="1"/>
</dbReference>
<protein>
    <recommendedName>
        <fullName evidence="3">Lipoprotein</fullName>
    </recommendedName>
</protein>
<proteinExistence type="predicted"/>
<name>I8HXQ4_9GAMM</name>
<dbReference type="STRING" id="1172194.WQQ_46410"/>
<dbReference type="AlphaFoldDB" id="I8HXQ4"/>
<dbReference type="InterPro" id="IPR023373">
    <property type="entry name" value="YmcC_sf"/>
</dbReference>
<comment type="caution">
    <text evidence="1">The sequence shown here is derived from an EMBL/GenBank/DDBJ whole genome shotgun (WGS) entry which is preliminary data.</text>
</comment>
<reference evidence="1" key="2">
    <citation type="submission" date="2012-05" db="EMBL/GenBank/DDBJ databases">
        <authorList>
            <person name="Park J.-H."/>
            <person name="Zylstra G.J."/>
            <person name="Chae J.-C."/>
        </authorList>
    </citation>
    <scope>NUCLEOTIDE SEQUENCE</scope>
    <source>
        <strain evidence="1">AP103</strain>
    </source>
</reference>
<sequence length="213" mass="23581">MLGALPLALAGCTPDSTLGMLHDSFTATLGGSDAYARTRQQVDDLAFAQLGVRIGRGGRGIMVLNEVRGDDLYWISANRILLVTRKGRIVRSVGLASDLLGTRLFGQDLLDAYDYEHPQIDGLETSRSVDTAAAHGESVRARFRVEGSETISILDRPFETLRVREEARYGANRWKATNLHWLSKRSALIWQSRQFIIDGSPAIEFQVLKRPPA</sequence>
<dbReference type="EMBL" id="AKGD01000004">
    <property type="protein sequence ID" value="EIT68206.1"/>
    <property type="molecule type" value="Genomic_DNA"/>
</dbReference>
<organism evidence="1 2">
    <name type="scientific">Hydrocarboniphaga effusa AP103</name>
    <dbReference type="NCBI Taxonomy" id="1172194"/>
    <lineage>
        <taxon>Bacteria</taxon>
        <taxon>Pseudomonadati</taxon>
        <taxon>Pseudomonadota</taxon>
        <taxon>Gammaproteobacteria</taxon>
        <taxon>Nevskiales</taxon>
        <taxon>Nevskiaceae</taxon>
        <taxon>Hydrocarboniphaga</taxon>
    </lineage>
</organism>
<dbReference type="Pfam" id="PF11102">
    <property type="entry name" value="YjbF"/>
    <property type="match status" value="1"/>
</dbReference>
<evidence type="ECO:0000313" key="2">
    <source>
        <dbReference type="Proteomes" id="UP000003704"/>
    </source>
</evidence>
<accession>I8HXQ4</accession>
<evidence type="ECO:0000313" key="1">
    <source>
        <dbReference type="EMBL" id="EIT68206.1"/>
    </source>
</evidence>